<name>A0AAN9SWI1_PSOTE</name>
<sequence length="124" mass="13600">MYLEHVELKKALKELVTTCSGAVQKDRYAYVLAKAKAKATKHILSSSLFFSQHSRCMAATFSSSRGITALGKRVADRIWTSSPLPLSSTSRHVFLSSFSSTYHCLLIASTNSSNALALSREENP</sequence>
<reference evidence="1 2" key="1">
    <citation type="submission" date="2024-01" db="EMBL/GenBank/DDBJ databases">
        <title>The genomes of 5 underutilized Papilionoideae crops provide insights into root nodulation and disease resistanc.</title>
        <authorList>
            <person name="Jiang F."/>
        </authorList>
    </citation>
    <scope>NUCLEOTIDE SEQUENCE [LARGE SCALE GENOMIC DNA]</scope>
    <source>
        <strain evidence="1">DUOXIRENSHENG_FW03</strain>
        <tissue evidence="1">Leaves</tissue>
    </source>
</reference>
<accession>A0AAN9SWI1</accession>
<dbReference type="Proteomes" id="UP001386955">
    <property type="component" value="Unassembled WGS sequence"/>
</dbReference>
<dbReference type="AlphaFoldDB" id="A0AAN9SWI1"/>
<protein>
    <submittedName>
        <fullName evidence="1">Uncharacterized protein</fullName>
    </submittedName>
</protein>
<organism evidence="1 2">
    <name type="scientific">Psophocarpus tetragonolobus</name>
    <name type="common">Winged bean</name>
    <name type="synonym">Dolichos tetragonolobus</name>
    <dbReference type="NCBI Taxonomy" id="3891"/>
    <lineage>
        <taxon>Eukaryota</taxon>
        <taxon>Viridiplantae</taxon>
        <taxon>Streptophyta</taxon>
        <taxon>Embryophyta</taxon>
        <taxon>Tracheophyta</taxon>
        <taxon>Spermatophyta</taxon>
        <taxon>Magnoliopsida</taxon>
        <taxon>eudicotyledons</taxon>
        <taxon>Gunneridae</taxon>
        <taxon>Pentapetalae</taxon>
        <taxon>rosids</taxon>
        <taxon>fabids</taxon>
        <taxon>Fabales</taxon>
        <taxon>Fabaceae</taxon>
        <taxon>Papilionoideae</taxon>
        <taxon>50 kb inversion clade</taxon>
        <taxon>NPAAA clade</taxon>
        <taxon>indigoferoid/millettioid clade</taxon>
        <taxon>Phaseoleae</taxon>
        <taxon>Psophocarpus</taxon>
    </lineage>
</organism>
<dbReference type="EMBL" id="JAYMYS010000002">
    <property type="protein sequence ID" value="KAK7406004.1"/>
    <property type="molecule type" value="Genomic_DNA"/>
</dbReference>
<proteinExistence type="predicted"/>
<keyword evidence="2" id="KW-1185">Reference proteome</keyword>
<evidence type="ECO:0000313" key="1">
    <source>
        <dbReference type="EMBL" id="KAK7406004.1"/>
    </source>
</evidence>
<evidence type="ECO:0000313" key="2">
    <source>
        <dbReference type="Proteomes" id="UP001386955"/>
    </source>
</evidence>
<comment type="caution">
    <text evidence="1">The sequence shown here is derived from an EMBL/GenBank/DDBJ whole genome shotgun (WGS) entry which is preliminary data.</text>
</comment>
<gene>
    <name evidence="1" type="ORF">VNO78_07617</name>
</gene>